<organism evidence="2 3">
    <name type="scientific">Sphingomonas changnyeongensis</name>
    <dbReference type="NCBI Taxonomy" id="2698679"/>
    <lineage>
        <taxon>Bacteria</taxon>
        <taxon>Pseudomonadati</taxon>
        <taxon>Pseudomonadota</taxon>
        <taxon>Alphaproteobacteria</taxon>
        <taxon>Sphingomonadales</taxon>
        <taxon>Sphingomonadaceae</taxon>
        <taxon>Sphingomonas</taxon>
    </lineage>
</organism>
<evidence type="ECO:0000313" key="2">
    <source>
        <dbReference type="EMBL" id="QHL91233.1"/>
    </source>
</evidence>
<keyword evidence="3" id="KW-1185">Reference proteome</keyword>
<dbReference type="Pfam" id="PF00578">
    <property type="entry name" value="AhpC-TSA"/>
    <property type="match status" value="1"/>
</dbReference>
<name>A0A7Z2NWQ1_9SPHN</name>
<dbReference type="GO" id="GO:0016209">
    <property type="term" value="F:antioxidant activity"/>
    <property type="evidence" value="ECO:0007669"/>
    <property type="project" value="InterPro"/>
</dbReference>
<proteinExistence type="predicted"/>
<reference evidence="2 3" key="1">
    <citation type="submission" date="2020-01" db="EMBL/GenBank/DDBJ databases">
        <title>Sphingomonas sp. C33 whole genome sequece.</title>
        <authorList>
            <person name="Park C."/>
        </authorList>
    </citation>
    <scope>NUCLEOTIDE SEQUENCE [LARGE SCALE GENOMIC DNA]</scope>
    <source>
        <strain evidence="2 3">C33</strain>
    </source>
</reference>
<feature type="domain" description="Thioredoxin" evidence="1">
    <location>
        <begin position="39"/>
        <end position="209"/>
    </location>
</feature>
<evidence type="ECO:0000259" key="1">
    <source>
        <dbReference type="PROSITE" id="PS51352"/>
    </source>
</evidence>
<dbReference type="Proteomes" id="UP000464468">
    <property type="component" value="Chromosome"/>
</dbReference>
<dbReference type="AlphaFoldDB" id="A0A7Z2NWQ1"/>
<evidence type="ECO:0000313" key="3">
    <source>
        <dbReference type="Proteomes" id="UP000464468"/>
    </source>
</evidence>
<dbReference type="SUPFAM" id="SSF52833">
    <property type="entry name" value="Thioredoxin-like"/>
    <property type="match status" value="1"/>
</dbReference>
<dbReference type="InterPro" id="IPR000866">
    <property type="entry name" value="AhpC/TSA"/>
</dbReference>
<sequence>MLPIAPSLAAEAARLAPYAAAYDALIAGMVARGAGRRAPRVGQAFPGFALPDATGRFHSLAELLAGQDALVLSFHRGLWCPWCRVESQGWAEAGPHLAAAGARLVTISPELDGRAGAIAARAGALGLCDVDLGLCLALGLAIALPPELVADYARGGDDLVALTGGSGRLLPIPATFLLDRAGIVRFAFVDPDFRRRAEPAMVLGMLDRI</sequence>
<dbReference type="GO" id="GO:0016491">
    <property type="term" value="F:oxidoreductase activity"/>
    <property type="evidence" value="ECO:0007669"/>
    <property type="project" value="InterPro"/>
</dbReference>
<dbReference type="EMBL" id="CP047895">
    <property type="protein sequence ID" value="QHL91233.1"/>
    <property type="molecule type" value="Genomic_DNA"/>
</dbReference>
<protein>
    <submittedName>
        <fullName evidence="2">Redoxin domain-containing protein</fullName>
    </submittedName>
</protein>
<accession>A0A7Z2NWQ1</accession>
<dbReference type="InterPro" id="IPR013766">
    <property type="entry name" value="Thioredoxin_domain"/>
</dbReference>
<dbReference type="InterPro" id="IPR036249">
    <property type="entry name" value="Thioredoxin-like_sf"/>
</dbReference>
<gene>
    <name evidence="2" type="ORF">GVO57_10940</name>
</gene>
<dbReference type="PROSITE" id="PS51352">
    <property type="entry name" value="THIOREDOXIN_2"/>
    <property type="match status" value="1"/>
</dbReference>
<dbReference type="Gene3D" id="3.40.30.10">
    <property type="entry name" value="Glutaredoxin"/>
    <property type="match status" value="1"/>
</dbReference>
<dbReference type="RefSeq" id="WP_160593163.1">
    <property type="nucleotide sequence ID" value="NZ_CP047895.1"/>
</dbReference>
<dbReference type="KEGG" id="schy:GVO57_10940"/>